<keyword evidence="2" id="KW-1185">Reference proteome</keyword>
<reference evidence="1 2" key="1">
    <citation type="submission" date="2021-06" db="EMBL/GenBank/DDBJ databases">
        <title>Caerostris darwini draft genome.</title>
        <authorList>
            <person name="Kono N."/>
            <person name="Arakawa K."/>
        </authorList>
    </citation>
    <scope>NUCLEOTIDE SEQUENCE [LARGE SCALE GENOMIC DNA]</scope>
</reference>
<name>A0AAV4NK85_9ARAC</name>
<accession>A0AAV4NK85</accession>
<proteinExistence type="predicted"/>
<dbReference type="AlphaFoldDB" id="A0AAV4NK85"/>
<dbReference type="Proteomes" id="UP001054837">
    <property type="component" value="Unassembled WGS sequence"/>
</dbReference>
<sequence>MIDIFTAAVIIIYSERLLPDIFPRKSPLPLFPYSENIVRFLPLLEEVKDEKSRKRKCLLLAYKFLISEGGFSRQMWYGEPSTTKLRSAGLENEQKNKVFMSGSRVTLY</sequence>
<evidence type="ECO:0000313" key="1">
    <source>
        <dbReference type="EMBL" id="GIX85222.1"/>
    </source>
</evidence>
<organism evidence="1 2">
    <name type="scientific">Caerostris darwini</name>
    <dbReference type="NCBI Taxonomy" id="1538125"/>
    <lineage>
        <taxon>Eukaryota</taxon>
        <taxon>Metazoa</taxon>
        <taxon>Ecdysozoa</taxon>
        <taxon>Arthropoda</taxon>
        <taxon>Chelicerata</taxon>
        <taxon>Arachnida</taxon>
        <taxon>Araneae</taxon>
        <taxon>Araneomorphae</taxon>
        <taxon>Entelegynae</taxon>
        <taxon>Araneoidea</taxon>
        <taxon>Araneidae</taxon>
        <taxon>Caerostris</taxon>
    </lineage>
</organism>
<protein>
    <submittedName>
        <fullName evidence="1">Uncharacterized protein</fullName>
    </submittedName>
</protein>
<dbReference type="EMBL" id="BPLQ01001760">
    <property type="protein sequence ID" value="GIX85222.1"/>
    <property type="molecule type" value="Genomic_DNA"/>
</dbReference>
<evidence type="ECO:0000313" key="2">
    <source>
        <dbReference type="Proteomes" id="UP001054837"/>
    </source>
</evidence>
<comment type="caution">
    <text evidence="1">The sequence shown here is derived from an EMBL/GenBank/DDBJ whole genome shotgun (WGS) entry which is preliminary data.</text>
</comment>
<gene>
    <name evidence="1" type="ORF">CDAR_552411</name>
</gene>